<dbReference type="InterPro" id="IPR039422">
    <property type="entry name" value="MarR/SlyA-like"/>
</dbReference>
<evidence type="ECO:0000259" key="4">
    <source>
        <dbReference type="PROSITE" id="PS50995"/>
    </source>
</evidence>
<dbReference type="Gene3D" id="1.10.10.10">
    <property type="entry name" value="Winged helix-like DNA-binding domain superfamily/Winged helix DNA-binding domain"/>
    <property type="match status" value="1"/>
</dbReference>
<dbReference type="PRINTS" id="PR00598">
    <property type="entry name" value="HTHMARR"/>
</dbReference>
<dbReference type="Proteomes" id="UP000630353">
    <property type="component" value="Unassembled WGS sequence"/>
</dbReference>
<dbReference type="InterPro" id="IPR023187">
    <property type="entry name" value="Tscrpt_reg_MarR-type_CS"/>
</dbReference>
<keyword evidence="2" id="KW-0238">DNA-binding</keyword>
<evidence type="ECO:0000256" key="3">
    <source>
        <dbReference type="ARBA" id="ARBA00023163"/>
    </source>
</evidence>
<dbReference type="GO" id="GO:0006950">
    <property type="term" value="P:response to stress"/>
    <property type="evidence" value="ECO:0007669"/>
    <property type="project" value="TreeGrafter"/>
</dbReference>
<protein>
    <submittedName>
        <fullName evidence="5">MarR family transcriptional regulator</fullName>
    </submittedName>
</protein>
<keyword evidence="6" id="KW-1185">Reference proteome</keyword>
<dbReference type="Pfam" id="PF12802">
    <property type="entry name" value="MarR_2"/>
    <property type="match status" value="1"/>
</dbReference>
<gene>
    <name evidence="5" type="ORF">GCM10017083_46960</name>
</gene>
<accession>A0A919CRR6</accession>
<name>A0A919CRR6_9PROT</name>
<evidence type="ECO:0000313" key="6">
    <source>
        <dbReference type="Proteomes" id="UP000630353"/>
    </source>
</evidence>
<dbReference type="PANTHER" id="PTHR33164">
    <property type="entry name" value="TRANSCRIPTIONAL REGULATOR, MARR FAMILY"/>
    <property type="match status" value="1"/>
</dbReference>
<dbReference type="AlphaFoldDB" id="A0A919CRR6"/>
<evidence type="ECO:0000256" key="2">
    <source>
        <dbReference type="ARBA" id="ARBA00023125"/>
    </source>
</evidence>
<keyword evidence="1" id="KW-0805">Transcription regulation</keyword>
<keyword evidence="3" id="KW-0804">Transcription</keyword>
<dbReference type="InterPro" id="IPR036388">
    <property type="entry name" value="WH-like_DNA-bd_sf"/>
</dbReference>
<dbReference type="PROSITE" id="PS50995">
    <property type="entry name" value="HTH_MARR_2"/>
    <property type="match status" value="1"/>
</dbReference>
<feature type="domain" description="HTH marR-type" evidence="4">
    <location>
        <begin position="14"/>
        <end position="146"/>
    </location>
</feature>
<dbReference type="PROSITE" id="PS01117">
    <property type="entry name" value="HTH_MARR_1"/>
    <property type="match status" value="1"/>
</dbReference>
<dbReference type="PANTHER" id="PTHR33164:SF43">
    <property type="entry name" value="HTH-TYPE TRANSCRIPTIONAL REPRESSOR YETL"/>
    <property type="match status" value="1"/>
</dbReference>
<dbReference type="GO" id="GO:0003677">
    <property type="term" value="F:DNA binding"/>
    <property type="evidence" value="ECO:0007669"/>
    <property type="project" value="UniProtKB-KW"/>
</dbReference>
<reference evidence="5" key="1">
    <citation type="journal article" date="2014" name="Int. J. Syst. Evol. Microbiol.">
        <title>Complete genome sequence of Corynebacterium casei LMG S-19264T (=DSM 44701T), isolated from a smear-ripened cheese.</title>
        <authorList>
            <consortium name="US DOE Joint Genome Institute (JGI-PGF)"/>
            <person name="Walter F."/>
            <person name="Albersmeier A."/>
            <person name="Kalinowski J."/>
            <person name="Ruckert C."/>
        </authorList>
    </citation>
    <scope>NUCLEOTIDE SEQUENCE</scope>
    <source>
        <strain evidence="5">KCTC 42651</strain>
    </source>
</reference>
<dbReference type="InterPro" id="IPR036390">
    <property type="entry name" value="WH_DNA-bd_sf"/>
</dbReference>
<dbReference type="SMART" id="SM00347">
    <property type="entry name" value="HTH_MARR"/>
    <property type="match status" value="1"/>
</dbReference>
<proteinExistence type="predicted"/>
<comment type="caution">
    <text evidence="5">The sequence shown here is derived from an EMBL/GenBank/DDBJ whole genome shotgun (WGS) entry which is preliminary data.</text>
</comment>
<organism evidence="5 6">
    <name type="scientific">Thalassobaculum fulvum</name>
    <dbReference type="NCBI Taxonomy" id="1633335"/>
    <lineage>
        <taxon>Bacteria</taxon>
        <taxon>Pseudomonadati</taxon>
        <taxon>Pseudomonadota</taxon>
        <taxon>Alphaproteobacteria</taxon>
        <taxon>Rhodospirillales</taxon>
        <taxon>Thalassobaculaceae</taxon>
        <taxon>Thalassobaculum</taxon>
    </lineage>
</organism>
<dbReference type="SUPFAM" id="SSF46785">
    <property type="entry name" value="Winged helix' DNA-binding domain"/>
    <property type="match status" value="1"/>
</dbReference>
<sequence>MKAVTGPVDDYRVSNRIFFRLFQLGNTLQTRSASLLGVTAVQWAVLGALSAERSVSGIALGDLAEYLMVSRQNLDGVLKRLERDGYVERTVGATDRRARIVRITPKGRDFWDGLERRIGEFYRAATVGLGGEEKASLSRQLDRLQSNLKAMGGAEPQRDEPPAAD</sequence>
<evidence type="ECO:0000256" key="1">
    <source>
        <dbReference type="ARBA" id="ARBA00023015"/>
    </source>
</evidence>
<dbReference type="GO" id="GO:0003700">
    <property type="term" value="F:DNA-binding transcription factor activity"/>
    <property type="evidence" value="ECO:0007669"/>
    <property type="project" value="InterPro"/>
</dbReference>
<dbReference type="InterPro" id="IPR000835">
    <property type="entry name" value="HTH_MarR-typ"/>
</dbReference>
<dbReference type="EMBL" id="BMZS01000012">
    <property type="protein sequence ID" value="GHD60704.1"/>
    <property type="molecule type" value="Genomic_DNA"/>
</dbReference>
<evidence type="ECO:0000313" key="5">
    <source>
        <dbReference type="EMBL" id="GHD60704.1"/>
    </source>
</evidence>
<reference evidence="5" key="2">
    <citation type="submission" date="2020-09" db="EMBL/GenBank/DDBJ databases">
        <authorList>
            <person name="Sun Q."/>
            <person name="Kim S."/>
        </authorList>
    </citation>
    <scope>NUCLEOTIDE SEQUENCE</scope>
    <source>
        <strain evidence="5">KCTC 42651</strain>
    </source>
</reference>